<keyword evidence="1" id="KW-0889">Transcription antitermination</keyword>
<dbReference type="Pfam" id="PF02357">
    <property type="entry name" value="NusG"/>
    <property type="match status" value="1"/>
</dbReference>
<keyword evidence="2" id="KW-0805">Transcription regulation</keyword>
<gene>
    <name evidence="5" type="primary">rfaH</name>
    <name evidence="5" type="ORF">CEG18_13485</name>
</gene>
<dbReference type="PANTHER" id="PTHR30265:SF7">
    <property type="entry name" value="TRANSCRIPTION ANTITERMINATION PROTEIN RFAH"/>
    <property type="match status" value="1"/>
</dbReference>
<dbReference type="NCBIfam" id="TIGR01955">
    <property type="entry name" value="RfaH"/>
    <property type="match status" value="1"/>
</dbReference>
<feature type="domain" description="NusG-like N-terminal" evidence="4">
    <location>
        <begin position="6"/>
        <end position="105"/>
    </location>
</feature>
<dbReference type="NCBIfam" id="NF006534">
    <property type="entry name" value="PRK09014.1"/>
    <property type="match status" value="1"/>
</dbReference>
<dbReference type="SUPFAM" id="SSF82679">
    <property type="entry name" value="N-utilization substance G protein NusG, N-terminal domain"/>
    <property type="match status" value="1"/>
</dbReference>
<dbReference type="Gene3D" id="3.30.70.940">
    <property type="entry name" value="NusG, N-terminal domain"/>
    <property type="match status" value="1"/>
</dbReference>
<dbReference type="GO" id="GO:0031564">
    <property type="term" value="P:transcription antitermination"/>
    <property type="evidence" value="ECO:0007669"/>
    <property type="project" value="UniProtKB-KW"/>
</dbReference>
<dbReference type="InterPro" id="IPR006645">
    <property type="entry name" value="NGN-like_dom"/>
</dbReference>
<reference evidence="5 6" key="1">
    <citation type="submission" date="2017-06" db="EMBL/GenBank/DDBJ databases">
        <title>Draft genome of Pseudomonas nitroreducens DF05.</title>
        <authorList>
            <person name="Iyer R."/>
        </authorList>
    </citation>
    <scope>NUCLEOTIDE SEQUENCE [LARGE SCALE GENOMIC DNA]</scope>
    <source>
        <strain evidence="5 6">DF05</strain>
    </source>
</reference>
<keyword evidence="3" id="KW-0804">Transcription</keyword>
<comment type="caution">
    <text evidence="5">The sequence shown here is derived from an EMBL/GenBank/DDBJ whole genome shotgun (WGS) entry which is preliminary data.</text>
</comment>
<evidence type="ECO:0000256" key="1">
    <source>
        <dbReference type="ARBA" id="ARBA00022814"/>
    </source>
</evidence>
<dbReference type="AlphaFoldDB" id="A0A2D0AEM6"/>
<evidence type="ECO:0000259" key="4">
    <source>
        <dbReference type="SMART" id="SM00738"/>
    </source>
</evidence>
<evidence type="ECO:0000256" key="2">
    <source>
        <dbReference type="ARBA" id="ARBA00023015"/>
    </source>
</evidence>
<dbReference type="CDD" id="cd09892">
    <property type="entry name" value="NGN_SP_RfaH"/>
    <property type="match status" value="1"/>
</dbReference>
<sequence>MNSTTERRWYLVQCKPKQDLRAFENLQRQGYECLLPLHKVEHLQKGQWQIKEEPLFPGYLFIELDTLLDNWMPIRSTRGVSQLVRFGAHPLAVPPNIIERLRDTSPTVEPEFIPGAKVMVEWGGIHGIEAIFITKDGNERVLILLNILQREVKVTVPVNGLVRAG</sequence>
<protein>
    <submittedName>
        <fullName evidence="5">Transcription/translation regulatory transformer protein RfaH</fullName>
    </submittedName>
</protein>
<dbReference type="RefSeq" id="WP_088417935.1">
    <property type="nucleotide sequence ID" value="NZ_NJBA01000004.1"/>
</dbReference>
<dbReference type="EMBL" id="NJBA01000004">
    <property type="protein sequence ID" value="OWP50550.1"/>
    <property type="molecule type" value="Genomic_DNA"/>
</dbReference>
<dbReference type="InterPro" id="IPR043425">
    <property type="entry name" value="NusG-like"/>
</dbReference>
<dbReference type="SMART" id="SM00738">
    <property type="entry name" value="NGN"/>
    <property type="match status" value="1"/>
</dbReference>
<accession>A0A2D0AEM6</accession>
<evidence type="ECO:0000313" key="6">
    <source>
        <dbReference type="Proteomes" id="UP000198145"/>
    </source>
</evidence>
<evidence type="ECO:0000256" key="3">
    <source>
        <dbReference type="ARBA" id="ARBA00023163"/>
    </source>
</evidence>
<dbReference type="InterPro" id="IPR010215">
    <property type="entry name" value="Transcription_antiterm_RfaH"/>
</dbReference>
<dbReference type="InterPro" id="IPR036735">
    <property type="entry name" value="NGN_dom_sf"/>
</dbReference>
<proteinExistence type="predicted"/>
<dbReference type="GO" id="GO:0005829">
    <property type="term" value="C:cytosol"/>
    <property type="evidence" value="ECO:0007669"/>
    <property type="project" value="TreeGrafter"/>
</dbReference>
<dbReference type="PANTHER" id="PTHR30265">
    <property type="entry name" value="RHO-INTERACTING TRANSCRIPTION TERMINATION FACTOR NUSG"/>
    <property type="match status" value="1"/>
</dbReference>
<name>A0A2D0AEM6_PSENT</name>
<organism evidence="5 6">
    <name type="scientific">Pseudomonas nitroreducens</name>
    <dbReference type="NCBI Taxonomy" id="46680"/>
    <lineage>
        <taxon>Bacteria</taxon>
        <taxon>Pseudomonadati</taxon>
        <taxon>Pseudomonadota</taxon>
        <taxon>Gammaproteobacteria</taxon>
        <taxon>Pseudomonadales</taxon>
        <taxon>Pseudomonadaceae</taxon>
        <taxon>Pseudomonas</taxon>
    </lineage>
</organism>
<evidence type="ECO:0000313" key="5">
    <source>
        <dbReference type="EMBL" id="OWP50550.1"/>
    </source>
</evidence>
<dbReference type="Proteomes" id="UP000198145">
    <property type="component" value="Unassembled WGS sequence"/>
</dbReference>
<dbReference type="GO" id="GO:0006354">
    <property type="term" value="P:DNA-templated transcription elongation"/>
    <property type="evidence" value="ECO:0007669"/>
    <property type="project" value="InterPro"/>
</dbReference>